<dbReference type="InterPro" id="IPR003709">
    <property type="entry name" value="VanY-like_core_dom"/>
</dbReference>
<dbReference type="GO" id="GO:0009002">
    <property type="term" value="F:serine-type D-Ala-D-Ala carboxypeptidase activity"/>
    <property type="evidence" value="ECO:0007669"/>
    <property type="project" value="UniProtKB-EC"/>
</dbReference>
<keyword evidence="2" id="KW-0732">Signal</keyword>
<protein>
    <submittedName>
        <fullName evidence="4">D-alanyl-D-alanine carboxypeptidase</fullName>
        <ecNumber evidence="4">3.4.16.4</ecNumber>
    </submittedName>
</protein>
<dbReference type="InterPro" id="IPR058193">
    <property type="entry name" value="VanY/YodJ_core_dom"/>
</dbReference>
<dbReference type="EC" id="3.4.16.4" evidence="4"/>
<dbReference type="Gene3D" id="3.30.1380.10">
    <property type="match status" value="1"/>
</dbReference>
<feature type="chain" id="PRO_5045134329" evidence="2">
    <location>
        <begin position="20"/>
        <end position="273"/>
    </location>
</feature>
<keyword evidence="4" id="KW-0378">Hydrolase</keyword>
<dbReference type="InterPro" id="IPR052179">
    <property type="entry name" value="DD-CPase-like"/>
</dbReference>
<evidence type="ECO:0000313" key="4">
    <source>
        <dbReference type="EMBL" id="MDQ0176616.1"/>
    </source>
</evidence>
<evidence type="ECO:0000256" key="2">
    <source>
        <dbReference type="SAM" id="SignalP"/>
    </source>
</evidence>
<dbReference type="Proteomes" id="UP001223586">
    <property type="component" value="Unassembled WGS sequence"/>
</dbReference>
<sequence>MRRLIHTSLLLVFSFFLFVGCDHQNDTKMNDDSKPKSEMNEDEKQDLTEAEMDEVETEAPVKETQQDAKQGNTNQVAANPASIAVLVNKQYALPENYHPNDLVYPEVPFLFEEKIEKRMMRSEAASALESLFAGAKKESIHLAGVSAYRSHATQTSLFDRYVERDGMEKAKRYSAVPGHSEHETGLAIDVSGSDGRCAVEDCFADTEEAVWLANHAWEYGFIIRYPQGKEEITGYQYEPWHLRYVGLDIAKEIQQSGKTLEEYSQTISTSKEK</sequence>
<dbReference type="PANTHER" id="PTHR34385">
    <property type="entry name" value="D-ALANYL-D-ALANINE CARBOXYPEPTIDASE"/>
    <property type="match status" value="1"/>
</dbReference>
<keyword evidence="5" id="KW-1185">Reference proteome</keyword>
<dbReference type="CDD" id="cd14852">
    <property type="entry name" value="LD-carboxypeptidase"/>
    <property type="match status" value="1"/>
</dbReference>
<evidence type="ECO:0000313" key="5">
    <source>
        <dbReference type="Proteomes" id="UP001223586"/>
    </source>
</evidence>
<keyword evidence="4" id="KW-0121">Carboxypeptidase</keyword>
<reference evidence="4 5" key="1">
    <citation type="submission" date="2023-07" db="EMBL/GenBank/DDBJ databases">
        <title>Genomic Encyclopedia of Type Strains, Phase IV (KMG-IV): sequencing the most valuable type-strain genomes for metagenomic binning, comparative biology and taxonomic classification.</title>
        <authorList>
            <person name="Goeker M."/>
        </authorList>
    </citation>
    <scope>NUCLEOTIDE SEQUENCE [LARGE SCALE GENOMIC DNA]</scope>
    <source>
        <strain evidence="4 5">DSM 23837</strain>
    </source>
</reference>
<dbReference type="PANTHER" id="PTHR34385:SF1">
    <property type="entry name" value="PEPTIDOGLYCAN L-ALANYL-D-GLUTAMATE ENDOPEPTIDASE CWLK"/>
    <property type="match status" value="1"/>
</dbReference>
<accession>A0ABT9WTJ7</accession>
<feature type="compositionally biased region" description="Acidic residues" evidence="1">
    <location>
        <begin position="40"/>
        <end position="57"/>
    </location>
</feature>
<evidence type="ECO:0000256" key="1">
    <source>
        <dbReference type="SAM" id="MobiDB-lite"/>
    </source>
</evidence>
<keyword evidence="4" id="KW-0645">Protease</keyword>
<dbReference type="RefSeq" id="WP_370875680.1">
    <property type="nucleotide sequence ID" value="NZ_JBHRZQ010000005.1"/>
</dbReference>
<organism evidence="4 5">
    <name type="scientific">Bacillus chungangensis</name>
    <dbReference type="NCBI Taxonomy" id="587633"/>
    <lineage>
        <taxon>Bacteria</taxon>
        <taxon>Bacillati</taxon>
        <taxon>Bacillota</taxon>
        <taxon>Bacilli</taxon>
        <taxon>Bacillales</taxon>
        <taxon>Bacillaceae</taxon>
        <taxon>Bacillus</taxon>
    </lineage>
</organism>
<comment type="caution">
    <text evidence="4">The sequence shown here is derived from an EMBL/GenBank/DDBJ whole genome shotgun (WGS) entry which is preliminary data.</text>
</comment>
<evidence type="ECO:0000259" key="3">
    <source>
        <dbReference type="Pfam" id="PF02557"/>
    </source>
</evidence>
<dbReference type="EMBL" id="JAUSTT010000014">
    <property type="protein sequence ID" value="MDQ0176616.1"/>
    <property type="molecule type" value="Genomic_DNA"/>
</dbReference>
<proteinExistence type="predicted"/>
<gene>
    <name evidence="4" type="ORF">J2S08_002474</name>
</gene>
<name>A0ABT9WTJ7_9BACI</name>
<dbReference type="Pfam" id="PF02557">
    <property type="entry name" value="VanY"/>
    <property type="match status" value="1"/>
</dbReference>
<feature type="signal peptide" evidence="2">
    <location>
        <begin position="1"/>
        <end position="19"/>
    </location>
</feature>
<feature type="domain" description="D-alanyl-D-alanine carboxypeptidase-like core" evidence="3">
    <location>
        <begin position="118"/>
        <end position="246"/>
    </location>
</feature>
<dbReference type="InterPro" id="IPR009045">
    <property type="entry name" value="Zn_M74/Hedgehog-like"/>
</dbReference>
<dbReference type="PROSITE" id="PS51257">
    <property type="entry name" value="PROKAR_LIPOPROTEIN"/>
    <property type="match status" value="1"/>
</dbReference>
<feature type="region of interest" description="Disordered" evidence="1">
    <location>
        <begin position="26"/>
        <end position="73"/>
    </location>
</feature>
<dbReference type="SUPFAM" id="SSF55166">
    <property type="entry name" value="Hedgehog/DD-peptidase"/>
    <property type="match status" value="1"/>
</dbReference>
<feature type="compositionally biased region" description="Basic and acidic residues" evidence="1">
    <location>
        <begin position="26"/>
        <end position="39"/>
    </location>
</feature>